<feature type="compositionally biased region" description="Basic and acidic residues" evidence="1">
    <location>
        <begin position="665"/>
        <end position="695"/>
    </location>
</feature>
<organism evidence="2 3">
    <name type="scientific">Wolfiporia cocos (strain MD-104)</name>
    <name type="common">Brown rot fungus</name>
    <dbReference type="NCBI Taxonomy" id="742152"/>
    <lineage>
        <taxon>Eukaryota</taxon>
        <taxon>Fungi</taxon>
        <taxon>Dikarya</taxon>
        <taxon>Basidiomycota</taxon>
        <taxon>Agaricomycotina</taxon>
        <taxon>Agaricomycetes</taxon>
        <taxon>Polyporales</taxon>
        <taxon>Phaeolaceae</taxon>
        <taxon>Wolfiporia</taxon>
    </lineage>
</organism>
<feature type="compositionally biased region" description="Low complexity" evidence="1">
    <location>
        <begin position="720"/>
        <end position="742"/>
    </location>
</feature>
<feature type="compositionally biased region" description="Polar residues" evidence="1">
    <location>
        <begin position="1073"/>
        <end position="1095"/>
    </location>
</feature>
<feature type="region of interest" description="Disordered" evidence="1">
    <location>
        <begin position="425"/>
        <end position="562"/>
    </location>
</feature>
<gene>
    <name evidence="2" type="ORF">WOLCODRAFT_137156</name>
</gene>
<feature type="compositionally biased region" description="Polar residues" evidence="1">
    <location>
        <begin position="941"/>
        <end position="950"/>
    </location>
</feature>
<dbReference type="OrthoDB" id="3268641at2759"/>
<dbReference type="PANTHER" id="PTHR13491:SF0">
    <property type="entry name" value="ZINC FINGER CCHC DOMAIN-CONTAINING PROTEIN 10"/>
    <property type="match status" value="1"/>
</dbReference>
<keyword evidence="3" id="KW-1185">Reference proteome</keyword>
<feature type="compositionally biased region" description="Basic and acidic residues" evidence="1">
    <location>
        <begin position="548"/>
        <end position="562"/>
    </location>
</feature>
<feature type="region of interest" description="Disordered" evidence="1">
    <location>
        <begin position="592"/>
        <end position="626"/>
    </location>
</feature>
<feature type="region of interest" description="Disordered" evidence="1">
    <location>
        <begin position="136"/>
        <end position="167"/>
    </location>
</feature>
<dbReference type="PANTHER" id="PTHR13491">
    <property type="entry name" value="ZCCHC10 PROTEIN"/>
    <property type="match status" value="1"/>
</dbReference>
<name>A0A2H3JGM4_WOLCO</name>
<feature type="region of interest" description="Disordered" evidence="1">
    <location>
        <begin position="867"/>
        <end position="1095"/>
    </location>
</feature>
<feature type="compositionally biased region" description="Low complexity" evidence="1">
    <location>
        <begin position="651"/>
        <end position="662"/>
    </location>
</feature>
<dbReference type="AlphaFoldDB" id="A0A2H3JGM4"/>
<evidence type="ECO:0000313" key="3">
    <source>
        <dbReference type="Proteomes" id="UP000218811"/>
    </source>
</evidence>
<feature type="compositionally biased region" description="Basic and acidic residues" evidence="1">
    <location>
        <begin position="25"/>
        <end position="35"/>
    </location>
</feature>
<feature type="compositionally biased region" description="Basic and acidic residues" evidence="1">
    <location>
        <begin position="1024"/>
        <end position="1035"/>
    </location>
</feature>
<feature type="region of interest" description="Disordered" evidence="1">
    <location>
        <begin position="1"/>
        <end position="105"/>
    </location>
</feature>
<dbReference type="STRING" id="742152.A0A2H3JGM4"/>
<feature type="compositionally biased region" description="Low complexity" evidence="1">
    <location>
        <begin position="505"/>
        <end position="547"/>
    </location>
</feature>
<accession>A0A2H3JGM4</accession>
<sequence length="1095" mass="116373">MRRIAAVFSARRADKSDGASSSQCDTDHGASDAHTPKPPSKALKAHLTGFRGTLGTLGRRAAPLPAPPLVTTSHDAPSSSSSSSAGPTTPDPDDDARSFGPTRSWLPSEHLKAALAEPGVVRASASAPAIAAPRIHPSLVPGRRPIASVAGGEHDESESDGEEPLSARLARAKSQATLRSALLVPAATSQPLAPADYARVLAQNGLLPPCAPPPLLRVPGAPLFPRSSNTCSPSRPSHYYPEGALLPHLFHRRVRAKLSHPLSRADERALATFAQRSGAPARRTPSVHLDDIAVVQPWQVSQFSEGLQRWASRPCFEDRVAVYLPADNEAGLVATAVVGTGLGVEAIEFSEALELLAGTYSPDDSAQAQVEFPRAVLPETGPQPRHAAQAWAPAAEDEAGEVLGELGAEILQAISTLSISTAVTAGGSSTPPLTTSPVSPASEGPLTPPLTSGGASAGKTTGTPRAQPYKSVPSPLRTAQSAALPNPWSPADEKHAAGSKEHPSRAGAESPASSGSASSSPAASTSTSSATITALPAARPRPAVRFAESPRERDADAAERKENIPLGYMQRIRQQRLEKERFLAAERARRAKAEEQARHEREEEERARREREERVRWEKEEERRRRMYQEEVAAARARARDSRQFVQPMHAGVEGAAGASVGIEWARDKRESARQASREREEMYRRPAYDARRSSEPAARQQRNTSPAPPPPVSRGVREGSPAPSANASASGSQRGSASQQSHHLAPSHPANLATAPRSTSAPDVRPRERRGSDSPANRSSMASADAGARDRRSSVSSNAPSPAPVWMAGPGMNMGMNMNMNRMSMNMGMMNMAPMPMMAVPMPVPVPVPMPGYGMPMMEPLLPPTPPFMMQQYGRPPSRTSQGHSPSHSQSQSHTTGQSQNQSAGQGQARRSHNSSPTPPHASHRPQEQQQQQQQQQQQPRAHSSSPTSKHAARDAFPPSAGRGAVRASVPQHTGSSAGARPGPEQAQSSSRGQTHHRRVSADADLPRASQGYPQAQSQSQSRSREGRPEERRATRSAPTPTPAAPAARPAAHHASSMPAPVVVSEARSSWAIPQSGFQILSRPSQQRRQTVIS</sequence>
<proteinExistence type="predicted"/>
<evidence type="ECO:0000313" key="2">
    <source>
        <dbReference type="EMBL" id="PCH41051.1"/>
    </source>
</evidence>
<dbReference type="InterPro" id="IPR039715">
    <property type="entry name" value="ZCCHC10"/>
</dbReference>
<feature type="compositionally biased region" description="Low complexity" evidence="1">
    <location>
        <begin position="881"/>
        <end position="910"/>
    </location>
</feature>
<feature type="compositionally biased region" description="Low complexity" evidence="1">
    <location>
        <begin position="795"/>
        <end position="812"/>
    </location>
</feature>
<evidence type="ECO:0000256" key="1">
    <source>
        <dbReference type="SAM" id="MobiDB-lite"/>
    </source>
</evidence>
<dbReference type="EMBL" id="KB468113">
    <property type="protein sequence ID" value="PCH41051.1"/>
    <property type="molecule type" value="Genomic_DNA"/>
</dbReference>
<feature type="compositionally biased region" description="Low complexity" evidence="1">
    <location>
        <begin position="1046"/>
        <end position="1062"/>
    </location>
</feature>
<feature type="compositionally biased region" description="Low complexity" evidence="1">
    <location>
        <begin position="929"/>
        <end position="940"/>
    </location>
</feature>
<feature type="region of interest" description="Disordered" evidence="1">
    <location>
        <begin position="649"/>
        <end position="812"/>
    </location>
</feature>
<dbReference type="OMA" id="WISRPCF"/>
<protein>
    <submittedName>
        <fullName evidence="2">Uncharacterized protein</fullName>
    </submittedName>
</protein>
<feature type="compositionally biased region" description="Basic and acidic residues" evidence="1">
    <location>
        <begin position="491"/>
        <end position="504"/>
    </location>
</feature>
<reference evidence="2 3" key="1">
    <citation type="journal article" date="2012" name="Science">
        <title>The Paleozoic origin of enzymatic lignin decomposition reconstructed from 31 fungal genomes.</title>
        <authorList>
            <person name="Floudas D."/>
            <person name="Binder M."/>
            <person name="Riley R."/>
            <person name="Barry K."/>
            <person name="Blanchette R.A."/>
            <person name="Henrissat B."/>
            <person name="Martinez A.T."/>
            <person name="Otillar R."/>
            <person name="Spatafora J.W."/>
            <person name="Yadav J.S."/>
            <person name="Aerts A."/>
            <person name="Benoit I."/>
            <person name="Boyd A."/>
            <person name="Carlson A."/>
            <person name="Copeland A."/>
            <person name="Coutinho P.M."/>
            <person name="de Vries R.P."/>
            <person name="Ferreira P."/>
            <person name="Findley K."/>
            <person name="Foster B."/>
            <person name="Gaskell J."/>
            <person name="Glotzer D."/>
            <person name="Gorecki P."/>
            <person name="Heitman J."/>
            <person name="Hesse C."/>
            <person name="Hori C."/>
            <person name="Igarashi K."/>
            <person name="Jurgens J.A."/>
            <person name="Kallen N."/>
            <person name="Kersten P."/>
            <person name="Kohler A."/>
            <person name="Kuees U."/>
            <person name="Kumar T.K.A."/>
            <person name="Kuo A."/>
            <person name="LaButti K."/>
            <person name="Larrondo L.F."/>
            <person name="Lindquist E."/>
            <person name="Ling A."/>
            <person name="Lombard V."/>
            <person name="Lucas S."/>
            <person name="Lundell T."/>
            <person name="Martin R."/>
            <person name="McLaughlin D.J."/>
            <person name="Morgenstern I."/>
            <person name="Morin E."/>
            <person name="Murat C."/>
            <person name="Nagy L.G."/>
            <person name="Nolan M."/>
            <person name="Ohm R.A."/>
            <person name="Patyshakuliyeva A."/>
            <person name="Rokas A."/>
            <person name="Ruiz-Duenas F.J."/>
            <person name="Sabat G."/>
            <person name="Salamov A."/>
            <person name="Samejima M."/>
            <person name="Schmutz J."/>
            <person name="Slot J.C."/>
            <person name="St John F."/>
            <person name="Stenlid J."/>
            <person name="Sun H."/>
            <person name="Sun S."/>
            <person name="Syed K."/>
            <person name="Tsang A."/>
            <person name="Wiebenga A."/>
            <person name="Young D."/>
            <person name="Pisabarro A."/>
            <person name="Eastwood D.C."/>
            <person name="Martin F."/>
            <person name="Cullen D."/>
            <person name="Grigoriev I.V."/>
            <person name="Hibbett D.S."/>
        </authorList>
    </citation>
    <scope>NUCLEOTIDE SEQUENCE [LARGE SCALE GENOMIC DNA]</scope>
    <source>
        <strain evidence="2 3">MD-104</strain>
    </source>
</reference>
<dbReference type="Proteomes" id="UP000218811">
    <property type="component" value="Unassembled WGS sequence"/>
</dbReference>
<feature type="compositionally biased region" description="Low complexity" evidence="1">
    <location>
        <begin position="425"/>
        <end position="442"/>
    </location>
</feature>
<feature type="compositionally biased region" description="Low complexity" evidence="1">
    <location>
        <begin position="47"/>
        <end position="88"/>
    </location>
</feature>
<feature type="compositionally biased region" description="Low complexity" evidence="1">
    <location>
        <begin position="451"/>
        <end position="463"/>
    </location>
</feature>